<comment type="cofactor">
    <cofactor evidence="8">
        <name>Mg(2+)</name>
        <dbReference type="ChEBI" id="CHEBI:18420"/>
    </cofactor>
</comment>
<dbReference type="EC" id="2.7.8.7" evidence="8"/>
<keyword evidence="2 8" id="KW-0808">Transferase</keyword>
<keyword evidence="6 8" id="KW-0443">Lipid metabolism</keyword>
<dbReference type="NCBIfam" id="TIGR00556">
    <property type="entry name" value="pantethn_trn"/>
    <property type="match status" value="1"/>
</dbReference>
<dbReference type="OrthoDB" id="517356at2"/>
<proteinExistence type="inferred from homology"/>
<comment type="function">
    <text evidence="8">Transfers the 4'-phosphopantetheine moiety from coenzyme A to a Ser of acyl-carrier-protein.</text>
</comment>
<evidence type="ECO:0000256" key="2">
    <source>
        <dbReference type="ARBA" id="ARBA00022679"/>
    </source>
</evidence>
<dbReference type="SUPFAM" id="SSF56214">
    <property type="entry name" value="4'-phosphopantetheinyl transferase"/>
    <property type="match status" value="1"/>
</dbReference>
<dbReference type="eggNOG" id="COG0736">
    <property type="taxonomic scope" value="Bacteria"/>
</dbReference>
<evidence type="ECO:0000256" key="5">
    <source>
        <dbReference type="ARBA" id="ARBA00022842"/>
    </source>
</evidence>
<evidence type="ECO:0000256" key="8">
    <source>
        <dbReference type="HAMAP-Rule" id="MF_00101"/>
    </source>
</evidence>
<dbReference type="Pfam" id="PF01648">
    <property type="entry name" value="ACPS"/>
    <property type="match status" value="1"/>
</dbReference>
<keyword evidence="3 8" id="KW-0479">Metal-binding</keyword>
<dbReference type="GeneID" id="78228200"/>
<comment type="subcellular location">
    <subcellularLocation>
        <location evidence="8">Cytoplasm</location>
    </subcellularLocation>
</comment>
<dbReference type="InterPro" id="IPR037143">
    <property type="entry name" value="4-PPantetheinyl_Trfase_dom_sf"/>
</dbReference>
<dbReference type="NCBIfam" id="TIGR00516">
    <property type="entry name" value="acpS"/>
    <property type="match status" value="1"/>
</dbReference>
<dbReference type="GO" id="GO:0006633">
    <property type="term" value="P:fatty acid biosynthetic process"/>
    <property type="evidence" value="ECO:0007669"/>
    <property type="project" value="UniProtKB-UniRule"/>
</dbReference>
<keyword evidence="1 8" id="KW-0444">Lipid biosynthesis</keyword>
<evidence type="ECO:0000313" key="10">
    <source>
        <dbReference type="EMBL" id="EFW04337.1"/>
    </source>
</evidence>
<accession>E7GCX8</accession>
<evidence type="ECO:0000313" key="11">
    <source>
        <dbReference type="Proteomes" id="UP000003157"/>
    </source>
</evidence>
<comment type="catalytic activity">
    <reaction evidence="8">
        <text>apo-[ACP] + CoA = holo-[ACP] + adenosine 3',5'-bisphosphate + H(+)</text>
        <dbReference type="Rhea" id="RHEA:12068"/>
        <dbReference type="Rhea" id="RHEA-COMP:9685"/>
        <dbReference type="Rhea" id="RHEA-COMP:9690"/>
        <dbReference type="ChEBI" id="CHEBI:15378"/>
        <dbReference type="ChEBI" id="CHEBI:29999"/>
        <dbReference type="ChEBI" id="CHEBI:57287"/>
        <dbReference type="ChEBI" id="CHEBI:58343"/>
        <dbReference type="ChEBI" id="CHEBI:64479"/>
        <dbReference type="EC" id="2.7.8.7"/>
    </reaction>
</comment>
<keyword evidence="4 8" id="KW-0276">Fatty acid metabolism</keyword>
<reference evidence="10 11" key="1">
    <citation type="submission" date="2010-12" db="EMBL/GenBank/DDBJ databases">
        <title>The Genome Sequence of Coprobacillus sp. strain 29_1.</title>
        <authorList>
            <consortium name="The Broad Institute Genome Sequencing Platform"/>
            <person name="Earl A."/>
            <person name="Ward D."/>
            <person name="Feldgarden M."/>
            <person name="Gevers D."/>
            <person name="Daigneault M."/>
            <person name="Sibley C.D."/>
            <person name="White A."/>
            <person name="Strauss J."/>
            <person name="Allen-Vercoe E."/>
            <person name="Young S.K."/>
            <person name="Zeng Q."/>
            <person name="Gargeya S."/>
            <person name="Fitzgerald M."/>
            <person name="Haas B."/>
            <person name="Abouelleil A."/>
            <person name="Alvarado L."/>
            <person name="Arachchi H.M."/>
            <person name="Berlin A."/>
            <person name="Brown A."/>
            <person name="Chapman S.B."/>
            <person name="Chen Z."/>
            <person name="Dunbar C."/>
            <person name="Freedman E."/>
            <person name="Gearin G."/>
            <person name="Gellesch M."/>
            <person name="Goldberg J."/>
            <person name="Griggs A."/>
            <person name="Gujja S."/>
            <person name="Heilman E."/>
            <person name="Heiman D."/>
            <person name="Howarth C."/>
            <person name="Larson L."/>
            <person name="Lui A."/>
            <person name="MacDonald P.J.P."/>
            <person name="Mehta T."/>
            <person name="Montmayeur A."/>
            <person name="Murphy C."/>
            <person name="Neiman D."/>
            <person name="Pearson M."/>
            <person name="Priest M."/>
            <person name="Roberts A."/>
            <person name="Saif S."/>
            <person name="Shea T."/>
            <person name="Shenoy N."/>
            <person name="Sisk P."/>
            <person name="Stolte C."/>
            <person name="Sykes S."/>
            <person name="White J."/>
            <person name="Yandava C."/>
            <person name="Nusbaum C."/>
            <person name="Birren B."/>
        </authorList>
    </citation>
    <scope>NUCLEOTIDE SEQUENCE [LARGE SCALE GENOMIC DNA]</scope>
    <source>
        <strain evidence="10 11">29_1</strain>
    </source>
</reference>
<dbReference type="GO" id="GO:0005737">
    <property type="term" value="C:cytoplasm"/>
    <property type="evidence" value="ECO:0007669"/>
    <property type="project" value="UniProtKB-SubCell"/>
</dbReference>
<dbReference type="EMBL" id="ADKX01000039">
    <property type="protein sequence ID" value="EFW04337.1"/>
    <property type="molecule type" value="Genomic_DNA"/>
</dbReference>
<dbReference type="InterPro" id="IPR002582">
    <property type="entry name" value="ACPS"/>
</dbReference>
<dbReference type="HAMAP" id="MF_00101">
    <property type="entry name" value="AcpS"/>
    <property type="match status" value="1"/>
</dbReference>
<sequence>MRGIGVDIVDLDRLDIDNLHFVERILTVEEYQIFRMIHTQQRKLEFLGGRFAGKEAYLKAHHTGLGGIDFHDIQILNDETGCPYLNDKKAHISISHEKKYAIAFVVLEE</sequence>
<name>E7GCX8_9FIRM</name>
<dbReference type="Gene3D" id="3.90.470.20">
    <property type="entry name" value="4'-phosphopantetheinyl transferase domain"/>
    <property type="match status" value="1"/>
</dbReference>
<keyword evidence="7 8" id="KW-0275">Fatty acid biosynthesis</keyword>
<evidence type="ECO:0000256" key="4">
    <source>
        <dbReference type="ARBA" id="ARBA00022832"/>
    </source>
</evidence>
<dbReference type="RefSeq" id="WP_008789708.1">
    <property type="nucleotide sequence ID" value="NZ_AKCB01000001.1"/>
</dbReference>
<keyword evidence="11" id="KW-1185">Reference proteome</keyword>
<dbReference type="GO" id="GO:0008897">
    <property type="term" value="F:holo-[acyl-carrier-protein] synthase activity"/>
    <property type="evidence" value="ECO:0007669"/>
    <property type="project" value="UniProtKB-UniRule"/>
</dbReference>
<comment type="similarity">
    <text evidence="8">Belongs to the P-Pant transferase superfamily. AcpS family.</text>
</comment>
<dbReference type="Proteomes" id="UP000003157">
    <property type="component" value="Unassembled WGS sequence"/>
</dbReference>
<keyword evidence="5 8" id="KW-0460">Magnesium</keyword>
<dbReference type="STRING" id="100884.GCA_000269565_00273"/>
<protein>
    <recommendedName>
        <fullName evidence="8">Holo-[acyl-carrier-protein] synthase</fullName>
        <shortName evidence="8">Holo-ACP synthase</shortName>
        <ecNumber evidence="8">2.7.8.7</ecNumber>
    </recommendedName>
    <alternativeName>
        <fullName evidence="8">4'-phosphopantetheinyl transferase AcpS</fullName>
    </alternativeName>
</protein>
<keyword evidence="8" id="KW-0963">Cytoplasm</keyword>
<evidence type="ECO:0000259" key="9">
    <source>
        <dbReference type="Pfam" id="PF01648"/>
    </source>
</evidence>
<dbReference type="InterPro" id="IPR004568">
    <property type="entry name" value="Ppantetheine-prot_Trfase_dom"/>
</dbReference>
<evidence type="ECO:0000256" key="1">
    <source>
        <dbReference type="ARBA" id="ARBA00022516"/>
    </source>
</evidence>
<feature type="binding site" evidence="8">
    <location>
        <position position="7"/>
    </location>
    <ligand>
        <name>Mg(2+)</name>
        <dbReference type="ChEBI" id="CHEBI:18420"/>
    </ligand>
</feature>
<dbReference type="HOGENOM" id="CLU_089696_1_2_9"/>
<dbReference type="AlphaFoldDB" id="E7GCX8"/>
<evidence type="ECO:0000256" key="6">
    <source>
        <dbReference type="ARBA" id="ARBA00023098"/>
    </source>
</evidence>
<gene>
    <name evidence="8" type="primary">acpS</name>
    <name evidence="10" type="ORF">HMPREF9488_02620</name>
</gene>
<organism evidence="10 11">
    <name type="scientific">Coprobacillus cateniformis</name>
    <dbReference type="NCBI Taxonomy" id="100884"/>
    <lineage>
        <taxon>Bacteria</taxon>
        <taxon>Bacillati</taxon>
        <taxon>Bacillota</taxon>
        <taxon>Erysipelotrichia</taxon>
        <taxon>Erysipelotrichales</taxon>
        <taxon>Coprobacillaceae</taxon>
        <taxon>Coprobacillus</taxon>
    </lineage>
</organism>
<dbReference type="GO" id="GO:0000287">
    <property type="term" value="F:magnesium ion binding"/>
    <property type="evidence" value="ECO:0007669"/>
    <property type="project" value="UniProtKB-UniRule"/>
</dbReference>
<evidence type="ECO:0000256" key="3">
    <source>
        <dbReference type="ARBA" id="ARBA00022723"/>
    </source>
</evidence>
<feature type="binding site" evidence="8">
    <location>
        <position position="55"/>
    </location>
    <ligand>
        <name>Mg(2+)</name>
        <dbReference type="ChEBI" id="CHEBI:18420"/>
    </ligand>
</feature>
<evidence type="ECO:0000256" key="7">
    <source>
        <dbReference type="ARBA" id="ARBA00023160"/>
    </source>
</evidence>
<feature type="domain" description="4'-phosphopantetheinyl transferase" evidence="9">
    <location>
        <begin position="3"/>
        <end position="105"/>
    </location>
</feature>
<comment type="caution">
    <text evidence="10">The sequence shown here is derived from an EMBL/GenBank/DDBJ whole genome shotgun (WGS) entry which is preliminary data.</text>
</comment>
<dbReference type="InterPro" id="IPR008278">
    <property type="entry name" value="4-PPantetheinyl_Trfase_dom"/>
</dbReference>